<dbReference type="SMART" id="SM00646">
    <property type="entry name" value="Ami_3"/>
    <property type="match status" value="1"/>
</dbReference>
<evidence type="ECO:0000313" key="6">
    <source>
        <dbReference type="EMBL" id="MEA5477211.1"/>
    </source>
</evidence>
<dbReference type="PANTHER" id="PTHR30404">
    <property type="entry name" value="N-ACETYLMURAMOYL-L-ALANINE AMIDASE"/>
    <property type="match status" value="1"/>
</dbReference>
<dbReference type="Proteomes" id="UP001301388">
    <property type="component" value="Unassembled WGS sequence"/>
</dbReference>
<dbReference type="EC" id="3.5.1.28" evidence="6"/>
<dbReference type="InterPro" id="IPR013783">
    <property type="entry name" value="Ig-like_fold"/>
</dbReference>
<dbReference type="EMBL" id="JAYGIE010000019">
    <property type="protein sequence ID" value="MEA5477211.1"/>
    <property type="molecule type" value="Genomic_DNA"/>
</dbReference>
<feature type="domain" description="SH3b" evidence="4">
    <location>
        <begin position="243"/>
        <end position="302"/>
    </location>
</feature>
<evidence type="ECO:0000256" key="3">
    <source>
        <dbReference type="SAM" id="MobiDB-lite"/>
    </source>
</evidence>
<proteinExistence type="predicted"/>
<keyword evidence="7" id="KW-1185">Reference proteome</keyword>
<protein>
    <submittedName>
        <fullName evidence="6">N-acetylmuramoyl-L-alanine amidase</fullName>
        <ecNumber evidence="6">3.5.1.28</ecNumber>
    </submittedName>
</protein>
<evidence type="ECO:0000256" key="1">
    <source>
        <dbReference type="ARBA" id="ARBA00022801"/>
    </source>
</evidence>
<dbReference type="PANTHER" id="PTHR30404:SF0">
    <property type="entry name" value="N-ACETYLMURAMOYL-L-ALANINE AMIDASE AMIC"/>
    <property type="match status" value="1"/>
</dbReference>
<dbReference type="Pfam" id="PF01520">
    <property type="entry name" value="Amidase_3"/>
    <property type="match status" value="1"/>
</dbReference>
<dbReference type="GO" id="GO:0008745">
    <property type="term" value="F:N-acetylmuramoyl-L-alanine amidase activity"/>
    <property type="evidence" value="ECO:0007669"/>
    <property type="project" value="UniProtKB-EC"/>
</dbReference>
<evidence type="ECO:0000259" key="5">
    <source>
        <dbReference type="SMART" id="SM00646"/>
    </source>
</evidence>
<feature type="compositionally biased region" description="Polar residues" evidence="3">
    <location>
        <begin position="177"/>
        <end position="193"/>
    </location>
</feature>
<dbReference type="Gene3D" id="3.40.630.40">
    <property type="entry name" value="Zn-dependent exopeptidases"/>
    <property type="match status" value="1"/>
</dbReference>
<dbReference type="SMART" id="SM00287">
    <property type="entry name" value="SH3b"/>
    <property type="match status" value="1"/>
</dbReference>
<dbReference type="SUPFAM" id="SSF53187">
    <property type="entry name" value="Zn-dependent exopeptidases"/>
    <property type="match status" value="1"/>
</dbReference>
<evidence type="ECO:0000256" key="2">
    <source>
        <dbReference type="ARBA" id="ARBA00023316"/>
    </source>
</evidence>
<comment type="caution">
    <text evidence="6">The sequence shown here is derived from an EMBL/GenBank/DDBJ whole genome shotgun (WGS) entry which is preliminary data.</text>
</comment>
<feature type="region of interest" description="Disordered" evidence="3">
    <location>
        <begin position="177"/>
        <end position="196"/>
    </location>
</feature>
<name>A0ABU5TG18_9CYAN</name>
<keyword evidence="1 6" id="KW-0378">Hydrolase</keyword>
<dbReference type="CDD" id="cd02696">
    <property type="entry name" value="MurNAc-LAA"/>
    <property type="match status" value="1"/>
</dbReference>
<accession>A0ABU5TG18</accession>
<organism evidence="6 7">
    <name type="scientific">Pseudanabaena galeata UHCC 0370</name>
    <dbReference type="NCBI Taxonomy" id="3110310"/>
    <lineage>
        <taxon>Bacteria</taxon>
        <taxon>Bacillati</taxon>
        <taxon>Cyanobacteriota</taxon>
        <taxon>Cyanophyceae</taxon>
        <taxon>Pseudanabaenales</taxon>
        <taxon>Pseudanabaenaceae</taxon>
        <taxon>Pseudanabaena</taxon>
    </lineage>
</organism>
<dbReference type="InterPro" id="IPR003646">
    <property type="entry name" value="SH3-like_bac-type"/>
</dbReference>
<feature type="domain" description="MurNAc-LAA" evidence="5">
    <location>
        <begin position="499"/>
        <end position="611"/>
    </location>
</feature>
<dbReference type="RefSeq" id="WP_323260632.1">
    <property type="nucleotide sequence ID" value="NZ_JAYGIE010000019.1"/>
</dbReference>
<dbReference type="Gene3D" id="2.60.40.10">
    <property type="entry name" value="Immunoglobulins"/>
    <property type="match status" value="1"/>
</dbReference>
<dbReference type="InterPro" id="IPR002508">
    <property type="entry name" value="MurNAc-LAA_cat"/>
</dbReference>
<reference evidence="6 7" key="1">
    <citation type="submission" date="2023-12" db="EMBL/GenBank/DDBJ databases">
        <title>Baltic Sea Cyanobacteria.</title>
        <authorList>
            <person name="Delbaje E."/>
            <person name="Fewer D.P."/>
            <person name="Shishido T.K."/>
        </authorList>
    </citation>
    <scope>NUCLEOTIDE SEQUENCE [LARGE SCALE GENOMIC DNA]</scope>
    <source>
        <strain evidence="6 7">UHCC 0370</strain>
    </source>
</reference>
<dbReference type="InterPro" id="IPR050695">
    <property type="entry name" value="N-acetylmuramoyl_amidase_3"/>
</dbReference>
<evidence type="ECO:0000259" key="4">
    <source>
        <dbReference type="SMART" id="SM00287"/>
    </source>
</evidence>
<keyword evidence="2" id="KW-0961">Cell wall biogenesis/degradation</keyword>
<gene>
    <name evidence="6" type="ORF">VB774_06215</name>
</gene>
<sequence length="619" mass="68803">MRRLIRIFVIGLLSFVFAIAVGAQNFVPPTQLHLTYPPLQHKTTSDRLFFIGTAPKEGKVSINGNPIERTDAGHFAPSLPLALGENKFEIKYVDATGDRRNERQINVKVLRESRITLPPKDIGFIPESLFPTVDIARQPNERICFDAIATPNATALVRIGDREIPLLPRRRNIQLPPNSSVLTGNNEATSESPSGYFRGCTTFETASKLGQPEYEMRIKDQSGDRVVKQKAKGKVEILSSQNIQVAEVTAIAADARTGASTDFSRLTPLPQGVKDVVTGLQGDWLRLGYGGWVRKSMTKIQPAETPPPSIVRSINTKRVVNQANQADYPNNVWTEVTIPLEVPVPIAIKQGDRLFTLTLYNVTAQTDTISIDPESIINKLEWVQTDPNKVTYTISLKPKQQWGYKVRYQGTNLILSLKHPPILSSNTSDNSQPLQGVKILIDAGHGSDQDLGARGPTGYPEKDVNLITSKLFQTELQNRGAKVSMTRNDDSDILLEPRVAQIDREEPTLAISIHYNALPDHGDAINTSGIGTFWYNPQAQDFAKFINTYLSKNLNRRDYGVFWNNLALVRPTTAPSVLLELGFMINPVEFEWIIDPQQQKLLAKTLADGVTEWILNAAK</sequence>
<evidence type="ECO:0000313" key="7">
    <source>
        <dbReference type="Proteomes" id="UP001301388"/>
    </source>
</evidence>